<dbReference type="InterPro" id="IPR002589">
    <property type="entry name" value="Macro_dom"/>
</dbReference>
<evidence type="ECO:0000256" key="5">
    <source>
        <dbReference type="ARBA" id="ARBA00023027"/>
    </source>
</evidence>
<feature type="domain" description="Macro" evidence="10">
    <location>
        <begin position="91"/>
        <end position="278"/>
    </location>
</feature>
<keyword evidence="6" id="KW-0539">Nucleus</keyword>
<dbReference type="InterPro" id="IPR052056">
    <property type="entry name" value="Mono-ARTD/PARP"/>
</dbReference>
<accession>A0ABM3XZK6</accession>
<evidence type="ECO:0000313" key="11">
    <source>
        <dbReference type="Proteomes" id="UP001652624"/>
    </source>
</evidence>
<dbReference type="Gene3D" id="3.40.220.10">
    <property type="entry name" value="Leucine Aminopeptidase, subunit E, domain 1"/>
    <property type="match status" value="2"/>
</dbReference>
<dbReference type="Pfam" id="PF23254">
    <property type="entry name" value="KH_PARP14_8"/>
    <property type="match status" value="1"/>
</dbReference>
<evidence type="ECO:0000256" key="8">
    <source>
        <dbReference type="SAM" id="MobiDB-lite"/>
    </source>
</evidence>
<protein>
    <submittedName>
        <fullName evidence="12">Protein mono-ADP-ribosyltransferase PARP9 isoform X2</fullName>
    </submittedName>
</protein>
<feature type="compositionally biased region" description="Basic and acidic residues" evidence="8">
    <location>
        <begin position="1"/>
        <end position="10"/>
    </location>
</feature>
<keyword evidence="3" id="KW-0808">Transferase</keyword>
<feature type="domain" description="PARP catalytic" evidence="9">
    <location>
        <begin position="533"/>
        <end position="746"/>
    </location>
</feature>
<evidence type="ECO:0000256" key="6">
    <source>
        <dbReference type="ARBA" id="ARBA00023242"/>
    </source>
</evidence>
<dbReference type="SUPFAM" id="SSF52949">
    <property type="entry name" value="Macro domain-like"/>
    <property type="match status" value="2"/>
</dbReference>
<dbReference type="GeneID" id="103122517"/>
<dbReference type="Gene3D" id="3.90.228.10">
    <property type="match status" value="1"/>
</dbReference>
<evidence type="ECO:0000313" key="12">
    <source>
        <dbReference type="RefSeq" id="XP_060054251.1"/>
    </source>
</evidence>
<evidence type="ECO:0000259" key="9">
    <source>
        <dbReference type="PROSITE" id="PS51059"/>
    </source>
</evidence>
<dbReference type="InterPro" id="IPR043472">
    <property type="entry name" value="Macro_dom-like"/>
</dbReference>
<proteinExistence type="inferred from homology"/>
<evidence type="ECO:0000256" key="7">
    <source>
        <dbReference type="ARBA" id="ARBA00024347"/>
    </source>
</evidence>
<dbReference type="Proteomes" id="UP001652624">
    <property type="component" value="Chromosome 9"/>
</dbReference>
<comment type="subcellular location">
    <subcellularLocation>
        <location evidence="1">Nucleus</location>
    </subcellularLocation>
</comment>
<keyword evidence="2" id="KW-0328">Glycosyltransferase</keyword>
<sequence length="752" mass="84809">MFANGKEHKYPNNPGTRKRIDSAKGAGEVAYNEKSDTHTPKDNFNWKIRIDYSDLKIFKNNESLLCEVLQNKFNCLSTLVSPVQEGSSKSQQVFRKMLTPKLQLTVWKDDLTRHAVDVVVNAANEDLEHAGGLALALVKAGGIEIQEESRRFISQNGRVIAGNIALTKAGKLPCKSIIHAVGPCWTESDRQTCINLLYTVTKNILLYATNSHIESIAIPAVSSGVFRFPLNLCTDIIVGTIRTHFQQYSQTSNLKEIHLVSNEDPTVNAFKTSSEAILGKNELEPCVRQEEMIVGGLTLQIVQGCIEMQQILLDAMKNCLQKCDTENVTSISFPALGTGSIGLNKSLAANIMFDAVLNFTKHLSKPLTVKFVIFTDDLETYKVFWDEMARRKSMLQTLNNYNVSQWTGEKRENELTATFPAINLMGCNLEKMNEAQAWIQRMLSFQNDHVIENNYILYLGKKEHRFLSQLQKTLGISITEIIYPGNTKLEIKGAKADLTEVVIKIENMLCEVQAEMTRKKEQDLWNIIGQRTNQQSKYQDGMEENKFLKCLSCETQEIRDRKKEFEKCGLSVVKVEKIQNDVLENVFLKKKLDIEKRMNGKPVSHRLFQRVPYQYCKMICRVGFQRLCSVPCEPKFGDGIYFMKDLKGLASQIKATPATDKFIYVFEAEVLTGSICQGQQSIISPPSLIPGSIESHDSVVDNVSKPEIFVIFSGMQAKPRYLWTCTQSPVKSQVTAYSPWPWSNFSGGSSVD</sequence>
<dbReference type="SMART" id="SM00506">
    <property type="entry name" value="A1pp"/>
    <property type="match status" value="1"/>
</dbReference>
<dbReference type="PANTHER" id="PTHR14453">
    <property type="entry name" value="PARP/ZINC FINGER CCCH TYPE DOMAIN CONTAINING PROTEIN"/>
    <property type="match status" value="1"/>
</dbReference>
<dbReference type="InterPro" id="IPR057049">
    <property type="entry name" value="PARP14_KH_8"/>
</dbReference>
<dbReference type="PROSITE" id="PS51154">
    <property type="entry name" value="MACRO"/>
    <property type="match status" value="1"/>
</dbReference>
<dbReference type="CDD" id="cd01439">
    <property type="entry name" value="TCCD_inducible_PARP_like"/>
    <property type="match status" value="1"/>
</dbReference>
<keyword evidence="4" id="KW-0548">Nucleotidyltransferase</keyword>
<feature type="region of interest" description="Disordered" evidence="8">
    <location>
        <begin position="1"/>
        <end position="37"/>
    </location>
</feature>
<keyword evidence="5" id="KW-0520">NAD</keyword>
<dbReference type="SUPFAM" id="SSF56399">
    <property type="entry name" value="ADP-ribosylation"/>
    <property type="match status" value="1"/>
</dbReference>
<organism evidence="11 12">
    <name type="scientific">Erinaceus europaeus</name>
    <name type="common">Western European hedgehog</name>
    <dbReference type="NCBI Taxonomy" id="9365"/>
    <lineage>
        <taxon>Eukaryota</taxon>
        <taxon>Metazoa</taxon>
        <taxon>Chordata</taxon>
        <taxon>Craniata</taxon>
        <taxon>Vertebrata</taxon>
        <taxon>Euteleostomi</taxon>
        <taxon>Mammalia</taxon>
        <taxon>Eutheria</taxon>
        <taxon>Laurasiatheria</taxon>
        <taxon>Eulipotyphla</taxon>
        <taxon>Erinaceidae</taxon>
        <taxon>Erinaceinae</taxon>
        <taxon>Erinaceus</taxon>
    </lineage>
</organism>
<evidence type="ECO:0000256" key="1">
    <source>
        <dbReference type="ARBA" id="ARBA00004123"/>
    </source>
</evidence>
<dbReference type="PROSITE" id="PS51059">
    <property type="entry name" value="PARP_CATALYTIC"/>
    <property type="match status" value="1"/>
</dbReference>
<comment type="similarity">
    <text evidence="7">Belongs to the ARTD/PARP family.</text>
</comment>
<evidence type="ECO:0000259" key="10">
    <source>
        <dbReference type="PROSITE" id="PS51154"/>
    </source>
</evidence>
<evidence type="ECO:0000256" key="3">
    <source>
        <dbReference type="ARBA" id="ARBA00022679"/>
    </source>
</evidence>
<dbReference type="RefSeq" id="XP_060054251.1">
    <property type="nucleotide sequence ID" value="XM_060198268.1"/>
</dbReference>
<gene>
    <name evidence="12" type="primary">PARP9</name>
</gene>
<dbReference type="InterPro" id="IPR012317">
    <property type="entry name" value="Poly(ADP-ribose)pol_cat_dom"/>
</dbReference>
<evidence type="ECO:0000256" key="4">
    <source>
        <dbReference type="ARBA" id="ARBA00022695"/>
    </source>
</evidence>
<dbReference type="PANTHER" id="PTHR14453:SF70">
    <property type="entry name" value="PROTEIN MONO-ADP-RIBOSYLTRANSFERASE PARP9"/>
    <property type="match status" value="1"/>
</dbReference>
<dbReference type="CDD" id="cd02907">
    <property type="entry name" value="Macro_Af1521_BAL-like"/>
    <property type="match status" value="1"/>
</dbReference>
<dbReference type="Pfam" id="PF01661">
    <property type="entry name" value="Macro"/>
    <property type="match status" value="2"/>
</dbReference>
<reference evidence="12" key="1">
    <citation type="submission" date="2025-08" db="UniProtKB">
        <authorList>
            <consortium name="RefSeq"/>
        </authorList>
    </citation>
    <scope>IDENTIFICATION</scope>
</reference>
<evidence type="ECO:0000256" key="2">
    <source>
        <dbReference type="ARBA" id="ARBA00022676"/>
    </source>
</evidence>
<name>A0ABM3XZK6_ERIEU</name>
<keyword evidence="11" id="KW-1185">Reference proteome</keyword>